<organism evidence="3 4">
    <name type="scientific">Paraburkholderia phenazinium</name>
    <dbReference type="NCBI Taxonomy" id="60549"/>
    <lineage>
        <taxon>Bacteria</taxon>
        <taxon>Pseudomonadati</taxon>
        <taxon>Pseudomonadota</taxon>
        <taxon>Betaproteobacteria</taxon>
        <taxon>Burkholderiales</taxon>
        <taxon>Burkholderiaceae</taxon>
        <taxon>Paraburkholderia</taxon>
    </lineage>
</organism>
<gene>
    <name evidence="3" type="ORF">SAMN05216466_118106</name>
</gene>
<dbReference type="InterPro" id="IPR001920">
    <property type="entry name" value="Asp/Glu_race"/>
</dbReference>
<dbReference type="AlphaFoldDB" id="A0A1G8IH00"/>
<dbReference type="InterPro" id="IPR033134">
    <property type="entry name" value="Asp/Glu_racemase_AS_2"/>
</dbReference>
<dbReference type="PROSITE" id="PS00924">
    <property type="entry name" value="ASP_GLU_RACEMASE_2"/>
    <property type="match status" value="1"/>
</dbReference>
<accession>A0A1G8IH00</accession>
<evidence type="ECO:0000313" key="4">
    <source>
        <dbReference type="Proteomes" id="UP000199706"/>
    </source>
</evidence>
<dbReference type="RefSeq" id="WP_090690974.1">
    <property type="nucleotide sequence ID" value="NZ_CADERL010000003.1"/>
</dbReference>
<reference evidence="3 4" key="1">
    <citation type="submission" date="2016-10" db="EMBL/GenBank/DDBJ databases">
        <authorList>
            <person name="de Groot N.N."/>
        </authorList>
    </citation>
    <scope>NUCLEOTIDE SEQUENCE [LARGE SCALE GENOMIC DNA]</scope>
    <source>
        <strain evidence="3 4">LMG 2247</strain>
    </source>
</reference>
<dbReference type="Gene3D" id="3.40.50.1860">
    <property type="match status" value="4"/>
</dbReference>
<dbReference type="InterPro" id="IPR004380">
    <property type="entry name" value="Asp_race"/>
</dbReference>
<protein>
    <submittedName>
        <fullName evidence="3">Aspartate racemase</fullName>
    </submittedName>
</protein>
<name>A0A1G8IH00_9BURK</name>
<dbReference type="EMBL" id="FNCJ01000018">
    <property type="protein sequence ID" value="SDI18289.1"/>
    <property type="molecule type" value="Genomic_DNA"/>
</dbReference>
<evidence type="ECO:0000256" key="1">
    <source>
        <dbReference type="ARBA" id="ARBA00007847"/>
    </source>
</evidence>
<dbReference type="PROSITE" id="PS00923">
    <property type="entry name" value="ASP_GLU_RACEMASE_1"/>
    <property type="match status" value="1"/>
</dbReference>
<dbReference type="PANTHER" id="PTHR21198">
    <property type="entry name" value="GLUTAMATE RACEMASE"/>
    <property type="match status" value="1"/>
</dbReference>
<comment type="similarity">
    <text evidence="1">Belongs to the aspartate/glutamate racemases family.</text>
</comment>
<evidence type="ECO:0000313" key="3">
    <source>
        <dbReference type="EMBL" id="SDI18289.1"/>
    </source>
</evidence>
<dbReference type="NCBIfam" id="TIGR00035">
    <property type="entry name" value="asp_race"/>
    <property type="match status" value="1"/>
</dbReference>
<proteinExistence type="inferred from homology"/>
<sequence length="503" mass="54549">MTARTLPGKRVFGVIGGLGALAGADVLFKLIQASKARSGAEHFDIVFEQHPLRNASASRAATTERKLYIFDMIRDFERRGVTTVLLPCFLSHTFIGELQENVSVQIVDMVEALREHVARCFPSVRRIGVLTSNYIRNEHLFERYFSAPEFEVLHPRGSVLGDVDPVATAVYGDGDIKSGELNGRPVEQLREACLDLIAQGAELILPGIAEIGLVADQIGPLCVPIVDSNLVYAQYAVAGQSDTRYRMFKVGVVGGVGPAATVDFMQKLVLSTPATRDQEHIKLLVEQNPQIPDRTENLLGDGPDPTVSLYATCKKLEAGDVDIIAIPCNTAHAFVERIQPYLNVPIVNMLTVSVEYLRAAFPELREVGLLATTGTIMSGVYRKALEARGLRQVVPSDALQTRVMNAIYGERGVKAGFSAGECIDDVTAAVDELSERGVEVILLGCTELPLLLPRREVRSGSGGVVRLVDPTDILAKRCVAYALGEVGVGAGLRRPEERGVAHR</sequence>
<dbReference type="SUPFAM" id="SSF53681">
    <property type="entry name" value="Aspartate/glutamate racemase"/>
    <property type="match status" value="4"/>
</dbReference>
<evidence type="ECO:0000256" key="2">
    <source>
        <dbReference type="ARBA" id="ARBA00023235"/>
    </source>
</evidence>
<dbReference type="Pfam" id="PF01177">
    <property type="entry name" value="Asp_Glu_race"/>
    <property type="match status" value="2"/>
</dbReference>
<dbReference type="InterPro" id="IPR018187">
    <property type="entry name" value="Asp/Glu_racemase_AS_1"/>
</dbReference>
<dbReference type="PANTHER" id="PTHR21198:SF7">
    <property type="entry name" value="ASPARTATE-GLUTAMATE RACEMASE FAMILY"/>
    <property type="match status" value="1"/>
</dbReference>
<dbReference type="GO" id="GO:0047661">
    <property type="term" value="F:amino-acid racemase activity"/>
    <property type="evidence" value="ECO:0007669"/>
    <property type="project" value="InterPro"/>
</dbReference>
<dbReference type="OrthoDB" id="9803739at2"/>
<keyword evidence="2" id="KW-0413">Isomerase</keyword>
<dbReference type="Proteomes" id="UP000199706">
    <property type="component" value="Unassembled WGS sequence"/>
</dbReference>
<dbReference type="InterPro" id="IPR015942">
    <property type="entry name" value="Asp/Glu/hydantoin_racemase"/>
</dbReference>